<dbReference type="PROSITE" id="PS50975">
    <property type="entry name" value="ATP_GRASP"/>
    <property type="match status" value="1"/>
</dbReference>
<keyword evidence="5 13" id="KW-0547">Nucleotide-binding</keyword>
<dbReference type="InterPro" id="IPR000291">
    <property type="entry name" value="D-Ala_lig_Van_CS"/>
</dbReference>
<feature type="binding site" evidence="12">
    <location>
        <position position="279"/>
    </location>
    <ligand>
        <name>Mg(2+)</name>
        <dbReference type="ChEBI" id="CHEBI:18420"/>
        <label>2</label>
    </ligand>
</feature>
<dbReference type="InterPro" id="IPR011761">
    <property type="entry name" value="ATP-grasp"/>
</dbReference>
<dbReference type="RefSeq" id="WP_169276552.1">
    <property type="nucleotide sequence ID" value="NZ_JABBCP010000001.1"/>
</dbReference>
<feature type="binding site" evidence="12">
    <location>
        <position position="277"/>
    </location>
    <ligand>
        <name>Mg(2+)</name>
        <dbReference type="ChEBI" id="CHEBI:18420"/>
        <label>1</label>
    </ligand>
</feature>
<dbReference type="InterPro" id="IPR011095">
    <property type="entry name" value="Dala_Dala_lig_C"/>
</dbReference>
<dbReference type="PIRSF" id="PIRSF039102">
    <property type="entry name" value="Ddl/VanB"/>
    <property type="match status" value="1"/>
</dbReference>
<evidence type="ECO:0000256" key="1">
    <source>
        <dbReference type="ARBA" id="ARBA00004496"/>
    </source>
</evidence>
<dbReference type="EC" id="6.3.2.4" evidence="10"/>
<dbReference type="GO" id="GO:0046872">
    <property type="term" value="F:metal ion binding"/>
    <property type="evidence" value="ECO:0007669"/>
    <property type="project" value="UniProtKB-KW"/>
</dbReference>
<keyword evidence="12" id="KW-0479">Metal-binding</keyword>
<feature type="active site" evidence="11">
    <location>
        <position position="22"/>
    </location>
</feature>
<evidence type="ECO:0000256" key="12">
    <source>
        <dbReference type="PIRSR" id="PIRSR039102-3"/>
    </source>
</evidence>
<reference evidence="15 16" key="1">
    <citation type="submission" date="2020-04" db="EMBL/GenBank/DDBJ databases">
        <title>Collinsella sp. KGMB02528 nov., an anaerobic actinobacterium isolated from human feces.</title>
        <authorList>
            <person name="Han K.-I."/>
            <person name="Eom M.K."/>
            <person name="Kim J.-S."/>
            <person name="Lee K.C."/>
            <person name="Suh M.K."/>
            <person name="Park S.-H."/>
            <person name="Lee J.H."/>
            <person name="Kang S.W."/>
            <person name="Park J.-E."/>
            <person name="Oh B.S."/>
            <person name="Yu S.Y."/>
            <person name="Choi S.-H."/>
            <person name="Lee D.H."/>
            <person name="Yoon H."/>
            <person name="Kim B.-Y."/>
            <person name="Lee J.H."/>
            <person name="Lee J.-S."/>
        </authorList>
    </citation>
    <scope>NUCLEOTIDE SEQUENCE [LARGE SCALE GENOMIC DNA]</scope>
    <source>
        <strain evidence="15 16">KGMB02528</strain>
    </source>
</reference>
<evidence type="ECO:0000256" key="5">
    <source>
        <dbReference type="ARBA" id="ARBA00022741"/>
    </source>
</evidence>
<evidence type="ECO:0000256" key="13">
    <source>
        <dbReference type="PROSITE-ProRule" id="PRU00409"/>
    </source>
</evidence>
<dbReference type="Proteomes" id="UP000546970">
    <property type="component" value="Unassembled WGS sequence"/>
</dbReference>
<evidence type="ECO:0000256" key="8">
    <source>
        <dbReference type="ARBA" id="ARBA00022984"/>
    </source>
</evidence>
<keyword evidence="4 10" id="KW-0436">Ligase</keyword>
<dbReference type="HAMAP" id="MF_00047">
    <property type="entry name" value="Dala_Dala_lig"/>
    <property type="match status" value="1"/>
</dbReference>
<dbReference type="NCBIfam" id="TIGR01205">
    <property type="entry name" value="D_ala_D_alaTIGR"/>
    <property type="match status" value="1"/>
</dbReference>
<dbReference type="GO" id="GO:0071555">
    <property type="term" value="P:cell wall organization"/>
    <property type="evidence" value="ECO:0007669"/>
    <property type="project" value="UniProtKB-KW"/>
</dbReference>
<dbReference type="PANTHER" id="PTHR23132:SF23">
    <property type="entry name" value="D-ALANINE--D-ALANINE LIGASE B"/>
    <property type="match status" value="1"/>
</dbReference>
<keyword evidence="12" id="KW-0460">Magnesium</keyword>
<keyword evidence="8 10" id="KW-0573">Peptidoglycan synthesis</keyword>
<dbReference type="InterPro" id="IPR016185">
    <property type="entry name" value="PreATP-grasp_dom_sf"/>
</dbReference>
<dbReference type="GO" id="GO:0008360">
    <property type="term" value="P:regulation of cell shape"/>
    <property type="evidence" value="ECO:0007669"/>
    <property type="project" value="UniProtKB-KW"/>
</dbReference>
<evidence type="ECO:0000313" key="15">
    <source>
        <dbReference type="EMBL" id="NMF54750.1"/>
    </source>
</evidence>
<dbReference type="InterPro" id="IPR005905">
    <property type="entry name" value="D_ala_D_ala"/>
</dbReference>
<evidence type="ECO:0000256" key="4">
    <source>
        <dbReference type="ARBA" id="ARBA00022598"/>
    </source>
</evidence>
<dbReference type="Gene3D" id="3.30.1490.20">
    <property type="entry name" value="ATP-grasp fold, A domain"/>
    <property type="match status" value="1"/>
</dbReference>
<comment type="cofactor">
    <cofactor evidence="12">
        <name>Mg(2+)</name>
        <dbReference type="ChEBI" id="CHEBI:18420"/>
    </cofactor>
    <cofactor evidence="12">
        <name>Mn(2+)</name>
        <dbReference type="ChEBI" id="CHEBI:29035"/>
    </cofactor>
    <text evidence="12">Binds 2 magnesium or manganese ions per subunit.</text>
</comment>
<keyword evidence="7 10" id="KW-0133">Cell shape</keyword>
<dbReference type="SUPFAM" id="SSF52440">
    <property type="entry name" value="PreATP-grasp domain"/>
    <property type="match status" value="1"/>
</dbReference>
<keyword evidence="9 10" id="KW-0961">Cell wall biogenesis/degradation</keyword>
<proteinExistence type="inferred from homology"/>
<keyword evidence="3 10" id="KW-0963">Cytoplasm</keyword>
<accession>A0A7X9UAD9</accession>
<comment type="pathway">
    <text evidence="10">Cell wall biogenesis; peptidoglycan biosynthesis.</text>
</comment>
<evidence type="ECO:0000256" key="7">
    <source>
        <dbReference type="ARBA" id="ARBA00022960"/>
    </source>
</evidence>
<keyword evidence="16" id="KW-1185">Reference proteome</keyword>
<sequence length="319" mass="34354">MQTQAIDKNLRIAVLAGGSSSEREVSLKSGENARDALRAAGFKKVDLLDPADKMFIDSIRTYDLAFLAMHGAGGEDGEIQHVLDYLGIPYTASDAFSSACGADKDVSKLIYANAGIPIAKGVTLKKDDPITVEDIVAVVGEESFVKPAVNGSSYGISLVKNPSELPCAIEKAFKYSDKVLIEQRLVGTEITVGVFGDSETLKPLPVVEICCPEQSDFYDLAVKYVDPTDIHRIPARISKEDYEQAQDLACRAHEALGCFGISRSDFIVTSSGPVILETNTIPGMTDASLFPDELRHANIEFSDACASLVEMALARVGRR</sequence>
<feature type="active site" evidence="11">
    <location>
        <position position="288"/>
    </location>
</feature>
<evidence type="ECO:0000313" key="16">
    <source>
        <dbReference type="Proteomes" id="UP000546970"/>
    </source>
</evidence>
<dbReference type="GO" id="GO:0008716">
    <property type="term" value="F:D-alanine-D-alanine ligase activity"/>
    <property type="evidence" value="ECO:0007669"/>
    <property type="project" value="UniProtKB-UniRule"/>
</dbReference>
<evidence type="ECO:0000256" key="10">
    <source>
        <dbReference type="HAMAP-Rule" id="MF_00047"/>
    </source>
</evidence>
<comment type="subcellular location">
    <subcellularLocation>
        <location evidence="1 10">Cytoplasm</location>
    </subcellularLocation>
</comment>
<dbReference type="SUPFAM" id="SSF56059">
    <property type="entry name" value="Glutathione synthetase ATP-binding domain-like"/>
    <property type="match status" value="1"/>
</dbReference>
<evidence type="ECO:0000259" key="14">
    <source>
        <dbReference type="PROSITE" id="PS50975"/>
    </source>
</evidence>
<evidence type="ECO:0000256" key="3">
    <source>
        <dbReference type="ARBA" id="ARBA00022490"/>
    </source>
</evidence>
<evidence type="ECO:0000256" key="6">
    <source>
        <dbReference type="ARBA" id="ARBA00022840"/>
    </source>
</evidence>
<protein>
    <recommendedName>
        <fullName evidence="10">D-alanine--D-alanine ligase</fullName>
        <ecNumber evidence="10">6.3.2.4</ecNumber>
    </recommendedName>
    <alternativeName>
        <fullName evidence="10">D-Ala-D-Ala ligase</fullName>
    </alternativeName>
    <alternativeName>
        <fullName evidence="10">D-alanylalanine synthetase</fullName>
    </alternativeName>
</protein>
<dbReference type="NCBIfam" id="NF002378">
    <property type="entry name" value="PRK01372.1"/>
    <property type="match status" value="1"/>
</dbReference>
<feature type="binding site" evidence="12">
    <location>
        <position position="277"/>
    </location>
    <ligand>
        <name>Mg(2+)</name>
        <dbReference type="ChEBI" id="CHEBI:18420"/>
        <label>2</label>
    </ligand>
</feature>
<evidence type="ECO:0000256" key="9">
    <source>
        <dbReference type="ARBA" id="ARBA00023316"/>
    </source>
</evidence>
<organism evidence="15 16">
    <name type="scientific">Collinsella acetigenes</name>
    <dbReference type="NCBI Taxonomy" id="2713419"/>
    <lineage>
        <taxon>Bacteria</taxon>
        <taxon>Bacillati</taxon>
        <taxon>Actinomycetota</taxon>
        <taxon>Coriobacteriia</taxon>
        <taxon>Coriobacteriales</taxon>
        <taxon>Coriobacteriaceae</taxon>
        <taxon>Collinsella</taxon>
    </lineage>
</organism>
<dbReference type="GO" id="GO:0005737">
    <property type="term" value="C:cytoplasm"/>
    <property type="evidence" value="ECO:0007669"/>
    <property type="project" value="UniProtKB-SubCell"/>
</dbReference>
<dbReference type="GO" id="GO:0009252">
    <property type="term" value="P:peptidoglycan biosynthetic process"/>
    <property type="evidence" value="ECO:0007669"/>
    <property type="project" value="UniProtKB-UniRule"/>
</dbReference>
<comment type="similarity">
    <text evidence="2 10">Belongs to the D-alanine--D-alanine ligase family.</text>
</comment>
<dbReference type="EMBL" id="JABBCP010000001">
    <property type="protein sequence ID" value="NMF54750.1"/>
    <property type="molecule type" value="Genomic_DNA"/>
</dbReference>
<dbReference type="Pfam" id="PF07478">
    <property type="entry name" value="Dala_Dala_lig_C"/>
    <property type="match status" value="1"/>
</dbReference>
<name>A0A7X9UAD9_9ACTN</name>
<dbReference type="PANTHER" id="PTHR23132">
    <property type="entry name" value="D-ALANINE--D-ALANINE LIGASE"/>
    <property type="match status" value="1"/>
</dbReference>
<keyword evidence="6 13" id="KW-0067">ATP-binding</keyword>
<comment type="function">
    <text evidence="10">Cell wall formation.</text>
</comment>
<keyword evidence="12" id="KW-0464">Manganese</keyword>
<dbReference type="PROSITE" id="PS00844">
    <property type="entry name" value="DALA_DALA_LIGASE_2"/>
    <property type="match status" value="1"/>
</dbReference>
<comment type="catalytic activity">
    <reaction evidence="10">
        <text>2 D-alanine + ATP = D-alanyl-D-alanine + ADP + phosphate + H(+)</text>
        <dbReference type="Rhea" id="RHEA:11224"/>
        <dbReference type="ChEBI" id="CHEBI:15378"/>
        <dbReference type="ChEBI" id="CHEBI:30616"/>
        <dbReference type="ChEBI" id="CHEBI:43474"/>
        <dbReference type="ChEBI" id="CHEBI:57416"/>
        <dbReference type="ChEBI" id="CHEBI:57822"/>
        <dbReference type="ChEBI" id="CHEBI:456216"/>
        <dbReference type="EC" id="6.3.2.4"/>
    </reaction>
</comment>
<dbReference type="GO" id="GO:0005524">
    <property type="term" value="F:ATP binding"/>
    <property type="evidence" value="ECO:0007669"/>
    <property type="project" value="UniProtKB-UniRule"/>
</dbReference>
<feature type="binding site" evidence="12">
    <location>
        <position position="265"/>
    </location>
    <ligand>
        <name>Mg(2+)</name>
        <dbReference type="ChEBI" id="CHEBI:18420"/>
        <label>1</label>
    </ligand>
</feature>
<dbReference type="Gene3D" id="3.40.50.20">
    <property type="match status" value="1"/>
</dbReference>
<feature type="active site" evidence="11">
    <location>
        <position position="152"/>
    </location>
</feature>
<evidence type="ECO:0000256" key="2">
    <source>
        <dbReference type="ARBA" id="ARBA00010871"/>
    </source>
</evidence>
<dbReference type="UniPathway" id="UPA00219"/>
<dbReference type="InterPro" id="IPR013815">
    <property type="entry name" value="ATP_grasp_subdomain_1"/>
</dbReference>
<feature type="domain" description="ATP-grasp" evidence="14">
    <location>
        <begin position="108"/>
        <end position="310"/>
    </location>
</feature>
<dbReference type="Gene3D" id="3.30.470.20">
    <property type="entry name" value="ATP-grasp fold, B domain"/>
    <property type="match status" value="1"/>
</dbReference>
<comment type="caution">
    <text evidence="15">The sequence shown here is derived from an EMBL/GenBank/DDBJ whole genome shotgun (WGS) entry which is preliminary data.</text>
</comment>
<dbReference type="AlphaFoldDB" id="A0A7X9UAD9"/>
<gene>
    <name evidence="10" type="primary">ddl</name>
    <name evidence="15" type="ORF">HF320_00120</name>
</gene>
<evidence type="ECO:0000256" key="11">
    <source>
        <dbReference type="PIRSR" id="PIRSR039102-1"/>
    </source>
</evidence>